<dbReference type="SMART" id="SM00149">
    <property type="entry name" value="PLCYc"/>
    <property type="match status" value="1"/>
</dbReference>
<reference evidence="9" key="2">
    <citation type="submission" date="2025-08" db="UniProtKB">
        <authorList>
            <consortium name="RefSeq"/>
        </authorList>
    </citation>
    <scope>IDENTIFICATION</scope>
    <source>
        <tissue evidence="9">Leaf</tissue>
    </source>
</reference>
<dbReference type="AlphaFoldDB" id="A0A9R0J0L9"/>
<dbReference type="InterPro" id="IPR017946">
    <property type="entry name" value="PLC-like_Pdiesterase_TIM-brl"/>
</dbReference>
<protein>
    <recommendedName>
        <fullName evidence="4">Phosphoinositide phospholipase C</fullName>
        <ecNumber evidence="4">3.1.4.11</ecNumber>
    </recommendedName>
</protein>
<organism evidence="8 9">
    <name type="scientific">Spinacia oleracea</name>
    <name type="common">Spinach</name>
    <dbReference type="NCBI Taxonomy" id="3562"/>
    <lineage>
        <taxon>Eukaryota</taxon>
        <taxon>Viridiplantae</taxon>
        <taxon>Streptophyta</taxon>
        <taxon>Embryophyta</taxon>
        <taxon>Tracheophyta</taxon>
        <taxon>Spermatophyta</taxon>
        <taxon>Magnoliopsida</taxon>
        <taxon>eudicotyledons</taxon>
        <taxon>Gunneridae</taxon>
        <taxon>Pentapetalae</taxon>
        <taxon>Caryophyllales</taxon>
        <taxon>Chenopodiaceae</taxon>
        <taxon>Chenopodioideae</taxon>
        <taxon>Anserineae</taxon>
        <taxon>Spinacia</taxon>
    </lineage>
</organism>
<dbReference type="SUPFAM" id="SSF51695">
    <property type="entry name" value="PLC-like phosphodiesterases"/>
    <property type="match status" value="1"/>
</dbReference>
<comment type="subcellular location">
    <subcellularLocation>
        <location evidence="2">Cell membrane</location>
        <topology evidence="2">Peripheral membrane protein</topology>
    </subcellularLocation>
</comment>
<reference evidence="8" key="1">
    <citation type="journal article" date="2021" name="Nat. Commun.">
        <title>Genomic analyses provide insights into spinach domestication and the genetic basis of agronomic traits.</title>
        <authorList>
            <person name="Cai X."/>
            <person name="Sun X."/>
            <person name="Xu C."/>
            <person name="Sun H."/>
            <person name="Wang X."/>
            <person name="Ge C."/>
            <person name="Zhang Z."/>
            <person name="Wang Q."/>
            <person name="Fei Z."/>
            <person name="Jiao C."/>
            <person name="Wang Q."/>
        </authorList>
    </citation>
    <scope>NUCLEOTIDE SEQUENCE [LARGE SCALE GENOMIC DNA]</scope>
    <source>
        <strain evidence="8">cv. Varoflay</strain>
    </source>
</reference>
<dbReference type="SMART" id="SM00239">
    <property type="entry name" value="C2"/>
    <property type="match status" value="1"/>
</dbReference>
<dbReference type="Gene3D" id="2.60.40.150">
    <property type="entry name" value="C2 domain"/>
    <property type="match status" value="1"/>
</dbReference>
<dbReference type="EC" id="3.1.4.11" evidence="4"/>
<evidence type="ECO:0000313" key="9">
    <source>
        <dbReference type="RefSeq" id="XP_021858363.2"/>
    </source>
</evidence>
<dbReference type="SUPFAM" id="SSF49562">
    <property type="entry name" value="C2 domain (Calcium/lipid-binding domain, CaLB)"/>
    <property type="match status" value="1"/>
</dbReference>
<dbReference type="InterPro" id="IPR000008">
    <property type="entry name" value="C2_dom"/>
</dbReference>
<dbReference type="PANTHER" id="PTHR10336:SF204">
    <property type="entry name" value="PHOSPHOINOSITIDE PHOSPHOLIPASE C 4-RELATED"/>
    <property type="match status" value="1"/>
</dbReference>
<dbReference type="RefSeq" id="XP_021858363.2">
    <property type="nucleotide sequence ID" value="XM_022002671.2"/>
</dbReference>
<dbReference type="GO" id="GO:0048015">
    <property type="term" value="P:phosphatidylinositol-mediated signaling"/>
    <property type="evidence" value="ECO:0000318"/>
    <property type="project" value="GO_Central"/>
</dbReference>
<evidence type="ECO:0000256" key="3">
    <source>
        <dbReference type="ARBA" id="ARBA00023224"/>
    </source>
</evidence>
<dbReference type="GeneID" id="110797549"/>
<dbReference type="Pfam" id="PF00168">
    <property type="entry name" value="C2"/>
    <property type="match status" value="1"/>
</dbReference>
<dbReference type="InterPro" id="IPR001192">
    <property type="entry name" value="PI-PLC_fam"/>
</dbReference>
<dbReference type="SUPFAM" id="SSF47473">
    <property type="entry name" value="EF-hand"/>
    <property type="match status" value="1"/>
</dbReference>
<accession>A0A9R0J0L9</accession>
<keyword evidence="4" id="KW-0378">Hydrolase</keyword>
<dbReference type="Gene3D" id="1.10.238.10">
    <property type="entry name" value="EF-hand"/>
    <property type="match status" value="1"/>
</dbReference>
<feature type="domain" description="C2" evidence="6">
    <location>
        <begin position="440"/>
        <end position="569"/>
    </location>
</feature>
<comment type="catalytic activity">
    <reaction evidence="1 4">
        <text>a 1,2-diacyl-sn-glycero-3-phospho-(1D-myo-inositol-4,5-bisphosphate) + H2O = 1D-myo-inositol 1,4,5-trisphosphate + a 1,2-diacyl-sn-glycerol + H(+)</text>
        <dbReference type="Rhea" id="RHEA:33179"/>
        <dbReference type="ChEBI" id="CHEBI:15377"/>
        <dbReference type="ChEBI" id="CHEBI:15378"/>
        <dbReference type="ChEBI" id="CHEBI:17815"/>
        <dbReference type="ChEBI" id="CHEBI:58456"/>
        <dbReference type="ChEBI" id="CHEBI:203600"/>
        <dbReference type="EC" id="3.1.4.11"/>
    </reaction>
</comment>
<evidence type="ECO:0000256" key="4">
    <source>
        <dbReference type="RuleBase" id="RU361133"/>
    </source>
</evidence>
<dbReference type="SMART" id="SM00148">
    <property type="entry name" value="PLCXc"/>
    <property type="match status" value="1"/>
</dbReference>
<evidence type="ECO:0000313" key="8">
    <source>
        <dbReference type="Proteomes" id="UP000813463"/>
    </source>
</evidence>
<feature type="compositionally biased region" description="Basic and acidic residues" evidence="5">
    <location>
        <begin position="280"/>
        <end position="309"/>
    </location>
</feature>
<dbReference type="PROSITE" id="PS50007">
    <property type="entry name" value="PIPLC_X_DOMAIN"/>
    <property type="match status" value="1"/>
</dbReference>
<keyword evidence="3" id="KW-0807">Transducer</keyword>
<keyword evidence="4" id="KW-0442">Lipid degradation</keyword>
<feature type="region of interest" description="Disordered" evidence="5">
    <location>
        <begin position="263"/>
        <end position="320"/>
    </location>
</feature>
<dbReference type="InterPro" id="IPR000909">
    <property type="entry name" value="PLipase_C_PInositol-sp_X_dom"/>
</dbReference>
<dbReference type="GO" id="GO:0051209">
    <property type="term" value="P:release of sequestered calcium ion into cytosol"/>
    <property type="evidence" value="ECO:0000318"/>
    <property type="project" value="GO_Central"/>
</dbReference>
<keyword evidence="8" id="KW-1185">Reference proteome</keyword>
<dbReference type="PROSITE" id="PS50004">
    <property type="entry name" value="C2"/>
    <property type="match status" value="1"/>
</dbReference>
<dbReference type="CDD" id="cd00275">
    <property type="entry name" value="C2_PLC_like"/>
    <property type="match status" value="1"/>
</dbReference>
<name>A0A9R0J0L9_SPIOL</name>
<evidence type="ECO:0000256" key="1">
    <source>
        <dbReference type="ARBA" id="ARBA00001195"/>
    </source>
</evidence>
<evidence type="ECO:0000256" key="5">
    <source>
        <dbReference type="SAM" id="MobiDB-lite"/>
    </source>
</evidence>
<evidence type="ECO:0000259" key="6">
    <source>
        <dbReference type="PROSITE" id="PS50004"/>
    </source>
</evidence>
<proteinExistence type="predicted"/>
<dbReference type="Proteomes" id="UP000813463">
    <property type="component" value="Chromosome 1"/>
</dbReference>
<gene>
    <name evidence="9" type="primary">LOC110797549</name>
</gene>
<dbReference type="Pfam" id="PF00387">
    <property type="entry name" value="PI-PLC-Y"/>
    <property type="match status" value="1"/>
</dbReference>
<dbReference type="Gene3D" id="3.20.20.190">
    <property type="entry name" value="Phosphatidylinositol (PI) phosphodiesterase"/>
    <property type="match status" value="1"/>
</dbReference>
<keyword evidence="4" id="KW-0443">Lipid metabolism</keyword>
<sequence>MENYMICGCFARKFEKAELQPPSDIKQLFDKYAECGPHMTAEHLQKFIVEVQGDPNATVAEAERIIEDIKSRRKHPHMPLFSTTARKTSNLDEFFSYLFSIDLNPPINPKVHQDMTAPLSHYFIYTGHNSYLTGNQLSSDCSDVPIIQALKKGVRVIELDLWPTANKQDVHVLHGKTLTTPVELMKCLKSIKEYAFCASPYPVILTLEDHLNPTLQAKVAQMITEVYGDMIFYPESEILNYFPSPEELKYKVIISTKPPKEYLAGENGIKNEGSGSQKEQLPREEQLSIEDNKTNGDKVDDGSVDKEVCNGDEASSPERPVEYKKMISIPGVKRGELKESLKIDPNKVSRLSWSEQLLAKAATSHESDIIRYTQKNILRIFPKVTRIDSSNYEPILGWMHGAQMVAFNMQGHGKPLWLMHGMFRANGNCGYIKKPDYLLNSGPDNQNSDPKADLTIKTTLKVKVYIGDGWREDFRQTHFDTFSPPDFYVKVGIAGVPADKLMKKTKVIEDHWRPSWNEEFSFPLTIPELALLRVEVHEYDKTEKDDFAGQTCLPVRELLPGIHAVPLYDFKGEKYASVKLLMQFIFA</sequence>
<dbReference type="PRINTS" id="PR00390">
    <property type="entry name" value="PHPHLIPASEC"/>
</dbReference>
<evidence type="ECO:0000256" key="2">
    <source>
        <dbReference type="ARBA" id="ARBA00004202"/>
    </source>
</evidence>
<dbReference type="InterPro" id="IPR035892">
    <property type="entry name" value="C2_domain_sf"/>
</dbReference>
<dbReference type="PROSITE" id="PS50008">
    <property type="entry name" value="PIPLC_Y_DOMAIN"/>
    <property type="match status" value="1"/>
</dbReference>
<dbReference type="InterPro" id="IPR001711">
    <property type="entry name" value="PLipase_C_Pinositol-sp_Y"/>
</dbReference>
<dbReference type="GO" id="GO:0005886">
    <property type="term" value="C:plasma membrane"/>
    <property type="evidence" value="ECO:0000318"/>
    <property type="project" value="GO_Central"/>
</dbReference>
<dbReference type="Pfam" id="PF00388">
    <property type="entry name" value="PI-PLC-X"/>
    <property type="match status" value="1"/>
</dbReference>
<dbReference type="GO" id="GO:0016042">
    <property type="term" value="P:lipid catabolic process"/>
    <property type="evidence" value="ECO:0007669"/>
    <property type="project" value="UniProtKB-KW"/>
</dbReference>
<dbReference type="GO" id="GO:0004435">
    <property type="term" value="F:phosphatidylinositol-4,5-bisphosphate phospholipase C activity"/>
    <property type="evidence" value="ECO:0000318"/>
    <property type="project" value="GO_Central"/>
</dbReference>
<dbReference type="InterPro" id="IPR011992">
    <property type="entry name" value="EF-hand-dom_pair"/>
</dbReference>
<dbReference type="KEGG" id="soe:110797549"/>
<evidence type="ECO:0000259" key="7">
    <source>
        <dbReference type="PROSITE" id="PS50008"/>
    </source>
</evidence>
<dbReference type="GO" id="GO:0006950">
    <property type="term" value="P:response to stress"/>
    <property type="evidence" value="ECO:0007669"/>
    <property type="project" value="UniProtKB-ARBA"/>
</dbReference>
<dbReference type="PANTHER" id="PTHR10336">
    <property type="entry name" value="PHOSPHOINOSITIDE-SPECIFIC PHOSPHOLIPASE C FAMILY PROTEIN"/>
    <property type="match status" value="1"/>
</dbReference>
<feature type="domain" description="PI-PLC Y-box" evidence="7">
    <location>
        <begin position="352"/>
        <end position="438"/>
    </location>
</feature>